<dbReference type="InterPro" id="IPR036951">
    <property type="entry name" value="ArAA_hydroxylase_sf"/>
</dbReference>
<comment type="cofactor">
    <cofactor evidence="1">
        <name>Fe(2+)</name>
        <dbReference type="ChEBI" id="CHEBI:29033"/>
    </cofactor>
</comment>
<dbReference type="Proteomes" id="UP001217485">
    <property type="component" value="Unassembled WGS sequence"/>
</dbReference>
<dbReference type="PROSITE" id="PS00367">
    <property type="entry name" value="BH4_AAA_HYDROXYL_1"/>
    <property type="match status" value="1"/>
</dbReference>
<evidence type="ECO:0000256" key="6">
    <source>
        <dbReference type="ARBA" id="ARBA00023033"/>
    </source>
</evidence>
<protein>
    <recommendedName>
        <fullName evidence="7">Biopterin-dependent aromatic amino acid hydroxylase family profile domain-containing protein</fullName>
    </recommendedName>
</protein>
<dbReference type="InterPro" id="IPR018301">
    <property type="entry name" value="ArAA_hydroxylase_Fe/CU_BS"/>
</dbReference>
<evidence type="ECO:0000259" key="7">
    <source>
        <dbReference type="PROSITE" id="PS51410"/>
    </source>
</evidence>
<evidence type="ECO:0000256" key="3">
    <source>
        <dbReference type="ARBA" id="ARBA00022723"/>
    </source>
</evidence>
<evidence type="ECO:0000313" key="8">
    <source>
        <dbReference type="EMBL" id="MDC0677427.1"/>
    </source>
</evidence>
<reference evidence="8 9" key="1">
    <citation type="submission" date="2023-01" db="EMBL/GenBank/DDBJ databases">
        <title>Minimal conservation of predation-associated metabolite biosynthetic gene clusters underscores biosynthetic potential of Myxococcota including descriptions for ten novel species: Archangium lansinium sp. nov., Myxococcus landrumus sp. nov., Nannocystis bai.</title>
        <authorList>
            <person name="Ahearne A."/>
            <person name="Stevens C."/>
            <person name="Dowd S."/>
        </authorList>
    </citation>
    <scope>NUCLEOTIDE SEQUENCE [LARGE SCALE GENOMIC DNA]</scope>
    <source>
        <strain evidence="8 9">WIWO2</strain>
    </source>
</reference>
<dbReference type="RefSeq" id="WP_272094187.1">
    <property type="nucleotide sequence ID" value="NZ_JAQNDK010000001.1"/>
</dbReference>
<dbReference type="Gene3D" id="1.10.800.10">
    <property type="entry name" value="Aromatic amino acid hydroxylase"/>
    <property type="match status" value="1"/>
</dbReference>
<sequence>MRSASVNHSIGLTRTGTTERRLTARTHGSCGELARRIVGSAALSRYDAGASRAASSLASDAPLQGGERLRRSAGAPAWLATRRVPASARDFVMPQRHEQYTETEHLVWRTLVRRNLQAVEQYAERLYQPYIAGLKDLGLDQERIPTLEAINAKLAPTGWMAVCVEGYIPAPVYAELIANRIFPMSRNVRHMAHIDFSPTPDLVHDIFGHLPLLFHAPYQRYLQRLAAMTARAEASPWDHALYLANRRMGALKSDPDAPRDLVAAAEAEVDRVQRHLLANPSELTQLARVFLWSIEFGLIGTRDSYRVLGAGLLSSLSECAALYEPGADIRPFSIAVIEKDIHFSDHQAQYYLFESYEQLDFVLDEYQAKMRLRAGSAVAGVM</sequence>
<keyword evidence="3" id="KW-0479">Metal-binding</keyword>
<dbReference type="PROSITE" id="PS51410">
    <property type="entry name" value="BH4_AAA_HYDROXYL_2"/>
    <property type="match status" value="1"/>
</dbReference>
<evidence type="ECO:0000256" key="4">
    <source>
        <dbReference type="ARBA" id="ARBA00023002"/>
    </source>
</evidence>
<name>A0ABT5BTK4_9BACT</name>
<feature type="domain" description="Biopterin-dependent aromatic amino acid hydroxylase family profile" evidence="7">
    <location>
        <begin position="99"/>
        <end position="382"/>
    </location>
</feature>
<comment type="caution">
    <text evidence="8">The sequence shown here is derived from an EMBL/GenBank/DDBJ whole genome shotgun (WGS) entry which is preliminary data.</text>
</comment>
<accession>A0ABT5BTK4</accession>
<dbReference type="PANTHER" id="PTHR11473">
    <property type="entry name" value="AROMATIC AMINO ACID HYDROXYLASE"/>
    <property type="match status" value="1"/>
</dbReference>
<keyword evidence="4" id="KW-0560">Oxidoreductase</keyword>
<organism evidence="8 9">
    <name type="scientific">Sorangium atrum</name>
    <dbReference type="NCBI Taxonomy" id="2995308"/>
    <lineage>
        <taxon>Bacteria</taxon>
        <taxon>Pseudomonadati</taxon>
        <taxon>Myxococcota</taxon>
        <taxon>Polyangia</taxon>
        <taxon>Polyangiales</taxon>
        <taxon>Polyangiaceae</taxon>
        <taxon>Sorangium</taxon>
    </lineage>
</organism>
<dbReference type="InterPro" id="IPR036329">
    <property type="entry name" value="Aro-AA_hydroxylase_C_sf"/>
</dbReference>
<dbReference type="InterPro" id="IPR001273">
    <property type="entry name" value="ArAA_hydroxylase"/>
</dbReference>
<dbReference type="EMBL" id="JAQNDK010000001">
    <property type="protein sequence ID" value="MDC0677427.1"/>
    <property type="molecule type" value="Genomic_DNA"/>
</dbReference>
<dbReference type="SUPFAM" id="SSF56534">
    <property type="entry name" value="Aromatic aminoacid monoxygenases, catalytic and oligomerization domains"/>
    <property type="match status" value="1"/>
</dbReference>
<evidence type="ECO:0000313" key="9">
    <source>
        <dbReference type="Proteomes" id="UP001217485"/>
    </source>
</evidence>
<evidence type="ECO:0000256" key="5">
    <source>
        <dbReference type="ARBA" id="ARBA00023004"/>
    </source>
</evidence>
<dbReference type="PANTHER" id="PTHR11473:SF24">
    <property type="entry name" value="PHENYLALANINE-4-HYDROXYLASE"/>
    <property type="match status" value="1"/>
</dbReference>
<dbReference type="InterPro" id="IPR019774">
    <property type="entry name" value="Aromatic-AA_hydroxylase_C"/>
</dbReference>
<keyword evidence="5" id="KW-0408">Iron</keyword>
<keyword evidence="9" id="KW-1185">Reference proteome</keyword>
<evidence type="ECO:0000256" key="1">
    <source>
        <dbReference type="ARBA" id="ARBA00001954"/>
    </source>
</evidence>
<gene>
    <name evidence="8" type="ORF">POL72_06705</name>
</gene>
<keyword evidence="6" id="KW-0503">Monooxygenase</keyword>
<comment type="similarity">
    <text evidence="2">Belongs to the biopterin-dependent aromatic amino acid hydroxylase family.</text>
</comment>
<proteinExistence type="inferred from homology"/>
<dbReference type="Pfam" id="PF00351">
    <property type="entry name" value="Biopterin_H"/>
    <property type="match status" value="2"/>
</dbReference>
<evidence type="ECO:0000256" key="2">
    <source>
        <dbReference type="ARBA" id="ARBA00009712"/>
    </source>
</evidence>